<comment type="caution">
    <text evidence="2">The sequence shown here is derived from an EMBL/GenBank/DDBJ whole genome shotgun (WGS) entry which is preliminary data.</text>
</comment>
<feature type="region of interest" description="Disordered" evidence="1">
    <location>
        <begin position="70"/>
        <end position="91"/>
    </location>
</feature>
<dbReference type="OrthoDB" id="6752780at2759"/>
<feature type="compositionally biased region" description="Low complexity" evidence="1">
    <location>
        <begin position="290"/>
        <end position="304"/>
    </location>
</feature>
<accession>A0A8K0GHQ4</accession>
<evidence type="ECO:0000256" key="1">
    <source>
        <dbReference type="SAM" id="MobiDB-lite"/>
    </source>
</evidence>
<evidence type="ECO:0000313" key="2">
    <source>
        <dbReference type="EMBL" id="KAF2902127.1"/>
    </source>
</evidence>
<feature type="compositionally biased region" description="Basic residues" evidence="1">
    <location>
        <begin position="8"/>
        <end position="21"/>
    </location>
</feature>
<feature type="compositionally biased region" description="Basic residues" evidence="1">
    <location>
        <begin position="312"/>
        <end position="321"/>
    </location>
</feature>
<name>A0A8K0GHQ4_IGNLU</name>
<gene>
    <name evidence="2" type="ORF">ILUMI_04060</name>
</gene>
<protein>
    <submittedName>
        <fullName evidence="2">Uncharacterized protein</fullName>
    </submittedName>
</protein>
<feature type="region of interest" description="Disordered" evidence="1">
    <location>
        <begin position="289"/>
        <end position="327"/>
    </location>
</feature>
<proteinExistence type="predicted"/>
<evidence type="ECO:0000313" key="3">
    <source>
        <dbReference type="Proteomes" id="UP000801492"/>
    </source>
</evidence>
<feature type="region of interest" description="Disordered" evidence="1">
    <location>
        <begin position="1"/>
        <end position="34"/>
    </location>
</feature>
<dbReference type="EMBL" id="VTPC01001388">
    <property type="protein sequence ID" value="KAF2902127.1"/>
    <property type="molecule type" value="Genomic_DNA"/>
</dbReference>
<sequence length="327" mass="37432">MASQNWKRVVKRKSKSTRRQSHYSPSNNYVPPLSVSLSTLNSEPVVREKPVIENKILYYLRRLKDRCWNPVSPAKSTDHSSPPTGRKETEREKFIKYNSDARENMINEDAMKPMTSRPDRYSLCNQYCIEKQRDPTKLRFPSFDEFVNHSDKAQDIVSAAIEYGLANGIVSKNGKYFWMSQGKLTERSMTPGIALRKNYRRKCRKGSQGCPSVENAYETPKKETSHCTCSIKRTKSFSHSPAKPSSVSRIFPKKNEKLPLKSCLKAVKTRRNVKNVGGRKEINVNLSRAISISSNTSEETMSSTADLDSPPRKKRKKSAARYHKDAW</sequence>
<organism evidence="2 3">
    <name type="scientific">Ignelater luminosus</name>
    <name type="common">Cucubano</name>
    <name type="synonym">Pyrophorus luminosus</name>
    <dbReference type="NCBI Taxonomy" id="2038154"/>
    <lineage>
        <taxon>Eukaryota</taxon>
        <taxon>Metazoa</taxon>
        <taxon>Ecdysozoa</taxon>
        <taxon>Arthropoda</taxon>
        <taxon>Hexapoda</taxon>
        <taxon>Insecta</taxon>
        <taxon>Pterygota</taxon>
        <taxon>Neoptera</taxon>
        <taxon>Endopterygota</taxon>
        <taxon>Coleoptera</taxon>
        <taxon>Polyphaga</taxon>
        <taxon>Elateriformia</taxon>
        <taxon>Elateroidea</taxon>
        <taxon>Elateridae</taxon>
        <taxon>Agrypninae</taxon>
        <taxon>Pyrophorini</taxon>
        <taxon>Ignelater</taxon>
    </lineage>
</organism>
<feature type="compositionally biased region" description="Polar residues" evidence="1">
    <location>
        <begin position="22"/>
        <end position="34"/>
    </location>
</feature>
<keyword evidence="3" id="KW-1185">Reference proteome</keyword>
<reference evidence="2" key="1">
    <citation type="submission" date="2019-08" db="EMBL/GenBank/DDBJ databases">
        <title>The genome of the North American firefly Photinus pyralis.</title>
        <authorList>
            <consortium name="Photinus pyralis genome working group"/>
            <person name="Fallon T.R."/>
            <person name="Sander Lower S.E."/>
            <person name="Weng J.-K."/>
        </authorList>
    </citation>
    <scope>NUCLEOTIDE SEQUENCE</scope>
    <source>
        <strain evidence="2">TRF0915ILg1</strain>
        <tissue evidence="2">Whole body</tissue>
    </source>
</reference>
<dbReference type="AlphaFoldDB" id="A0A8K0GHQ4"/>
<dbReference type="Proteomes" id="UP000801492">
    <property type="component" value="Unassembled WGS sequence"/>
</dbReference>